<dbReference type="PANTHER" id="PTHR30543:SF21">
    <property type="entry name" value="NAD(P)H-DEPENDENT FMN REDUCTASE LOT6"/>
    <property type="match status" value="1"/>
</dbReference>
<sequence length="191" mass="20480">MRMIKVAVLVGSLRQESFSRKVAKAVAELAPTLSLDFIDIGAVSFFNEDLEANPPVDWQVLRHRVSSADAVLFVTAEYVRSVPGVLKNAIDICARPQGQGALGGKPAAIISTSLGALGGFGANHHLRQSLASLDMTVLGQPEAYIGNTGALFDVDGTLVDERARVFLATFAKAFETFIQRQAPQAEERRVA</sequence>
<gene>
    <name evidence="2" type="ORF">L4923_06235</name>
</gene>
<dbReference type="PANTHER" id="PTHR30543">
    <property type="entry name" value="CHROMATE REDUCTASE"/>
    <property type="match status" value="1"/>
</dbReference>
<feature type="domain" description="NADPH-dependent FMN reductase-like" evidence="1">
    <location>
        <begin position="4"/>
        <end position="147"/>
    </location>
</feature>
<evidence type="ECO:0000313" key="3">
    <source>
        <dbReference type="Proteomes" id="UP001201701"/>
    </source>
</evidence>
<dbReference type="InterPro" id="IPR050712">
    <property type="entry name" value="NAD(P)H-dep_reductase"/>
</dbReference>
<dbReference type="SUPFAM" id="SSF52218">
    <property type="entry name" value="Flavoproteins"/>
    <property type="match status" value="1"/>
</dbReference>
<dbReference type="EMBL" id="JAKREW010000003">
    <property type="protein sequence ID" value="MCG7504617.1"/>
    <property type="molecule type" value="Genomic_DNA"/>
</dbReference>
<organism evidence="2 3">
    <name type="scientific">Mesorhizobium retamae</name>
    <dbReference type="NCBI Taxonomy" id="2912854"/>
    <lineage>
        <taxon>Bacteria</taxon>
        <taxon>Pseudomonadati</taxon>
        <taxon>Pseudomonadota</taxon>
        <taxon>Alphaproteobacteria</taxon>
        <taxon>Hyphomicrobiales</taxon>
        <taxon>Phyllobacteriaceae</taxon>
        <taxon>Mesorhizobium</taxon>
    </lineage>
</organism>
<protein>
    <submittedName>
        <fullName evidence="2">NAD(P)H-dependent oxidoreductase</fullName>
    </submittedName>
</protein>
<dbReference type="InterPro" id="IPR005025">
    <property type="entry name" value="FMN_Rdtase-like_dom"/>
</dbReference>
<dbReference type="Proteomes" id="UP001201701">
    <property type="component" value="Unassembled WGS sequence"/>
</dbReference>
<proteinExistence type="predicted"/>
<dbReference type="Pfam" id="PF03358">
    <property type="entry name" value="FMN_red"/>
    <property type="match status" value="1"/>
</dbReference>
<keyword evidence="3" id="KW-1185">Reference proteome</keyword>
<comment type="caution">
    <text evidence="2">The sequence shown here is derived from an EMBL/GenBank/DDBJ whole genome shotgun (WGS) entry which is preliminary data.</text>
</comment>
<reference evidence="2 3" key="1">
    <citation type="submission" date="2022-02" db="EMBL/GenBank/DDBJ databases">
        <title>Draft genome sequence of Mezorhizobium retamae strain IRAMC:0171 isolated from Retama raetam nodules.</title>
        <authorList>
            <person name="Bengaied R."/>
            <person name="Sbissi I."/>
            <person name="Huber K."/>
            <person name="Ghodbane F."/>
            <person name="Nouioui I."/>
            <person name="Tarhouni M."/>
            <person name="Gtari M."/>
        </authorList>
    </citation>
    <scope>NUCLEOTIDE SEQUENCE [LARGE SCALE GENOMIC DNA]</scope>
    <source>
        <strain evidence="2 3">IRAMC:0171</strain>
    </source>
</reference>
<name>A0ABS9QB16_9HYPH</name>
<evidence type="ECO:0000259" key="1">
    <source>
        <dbReference type="Pfam" id="PF03358"/>
    </source>
</evidence>
<accession>A0ABS9QB16</accession>
<evidence type="ECO:0000313" key="2">
    <source>
        <dbReference type="EMBL" id="MCG7504617.1"/>
    </source>
</evidence>
<dbReference type="InterPro" id="IPR029039">
    <property type="entry name" value="Flavoprotein-like_sf"/>
</dbReference>
<dbReference type="Gene3D" id="3.40.50.360">
    <property type="match status" value="1"/>
</dbReference>